<evidence type="ECO:0000313" key="2">
    <source>
        <dbReference type="EMBL" id="CUS78906.1"/>
    </source>
</evidence>
<reference evidence="3" key="1">
    <citation type="submission" date="2015-11" db="EMBL/GenBank/DDBJ databases">
        <authorList>
            <person name="Zhang Y."/>
            <person name="Guo Z."/>
        </authorList>
    </citation>
    <scope>NUCLEOTIDE SEQUENCE [LARGE SCALE GENOMIC DNA]</scope>
    <source>
        <strain evidence="3">JGI-4</strain>
    </source>
</reference>
<accession>A0A0S4MXI9</accession>
<accession>A0A0P1MV57</accession>
<feature type="domain" description="DUF4159" evidence="1">
    <location>
        <begin position="41"/>
        <end position="231"/>
    </location>
</feature>
<dbReference type="Gene3D" id="3.40.50.12140">
    <property type="entry name" value="Domain of unknown function DUF4159"/>
    <property type="match status" value="1"/>
</dbReference>
<dbReference type="STRING" id="1633631.GCA_001442925_00823"/>
<dbReference type="RefSeq" id="WP_047134154.1">
    <property type="nucleotide sequence ID" value="NZ_CZVI01000002.1"/>
</dbReference>
<evidence type="ECO:0000313" key="3">
    <source>
        <dbReference type="EMBL" id="CUU03719.1"/>
    </source>
</evidence>
<accession>A0A0P1LFJ5</accession>
<accession>A0A0N7MT65</accession>
<accession>A0A0N7MWG4</accession>
<accession>A0A0P1LND6</accession>
<dbReference type="OrthoDB" id="9804083at2"/>
<name>A0A0P1MV57_9BACT</name>
<dbReference type="Proteomes" id="UP000182200">
    <property type="component" value="Unassembled WGS sequence"/>
</dbReference>
<gene>
    <name evidence="3" type="ORF">JGI4_00824</name>
    <name evidence="2" type="ORF">JGI8_00259</name>
</gene>
<keyword evidence="5" id="KW-1185">Reference proteome</keyword>
<proteinExistence type="predicted"/>
<dbReference type="EMBL" id="CZVI01000002">
    <property type="protein sequence ID" value="CUS78906.1"/>
    <property type="molecule type" value="Genomic_DNA"/>
</dbReference>
<dbReference type="AlphaFoldDB" id="A0A0P1MV57"/>
<organism evidence="3 4">
    <name type="scientific">Candidatus Kryptonium thompsonii</name>
    <dbReference type="NCBI Taxonomy" id="1633631"/>
    <lineage>
        <taxon>Bacteria</taxon>
        <taxon>Pseudomonadati</taxon>
        <taxon>Candidatus Kryptoniota</taxon>
        <taxon>Candidatus Kryptonium</taxon>
    </lineage>
</organism>
<protein>
    <recommendedName>
        <fullName evidence="1">DUF4159 domain-containing protein</fullName>
    </recommendedName>
</protein>
<evidence type="ECO:0000259" key="1">
    <source>
        <dbReference type="Pfam" id="PF13709"/>
    </source>
</evidence>
<reference evidence="4 5" key="2">
    <citation type="submission" date="2015-11" db="EMBL/GenBank/DDBJ databases">
        <authorList>
            <person name="Varghese N."/>
        </authorList>
    </citation>
    <scope>NUCLEOTIDE SEQUENCE [LARGE SCALE GENOMIC DNA]</scope>
    <source>
        <strain evidence="2 5">JGI-8</strain>
    </source>
</reference>
<evidence type="ECO:0000313" key="4">
    <source>
        <dbReference type="Proteomes" id="UP000182011"/>
    </source>
</evidence>
<dbReference type="EMBL" id="FAOP01000004">
    <property type="protein sequence ID" value="CUU03719.1"/>
    <property type="molecule type" value="Genomic_DNA"/>
</dbReference>
<evidence type="ECO:0000313" key="5">
    <source>
        <dbReference type="Proteomes" id="UP000182200"/>
    </source>
</evidence>
<dbReference type="Proteomes" id="UP000182011">
    <property type="component" value="Unassembled WGS sequence"/>
</dbReference>
<sequence>MKRKFIQIVTIFAFALFLAIVQLNHYSTAQEAYQLKSAFKIGRLKYRGGGDWYNDPSAEINLLKFIRENTNIDVIPVYEFVDIGNDNIFSYPFLFMTGHGNISFNEEEARRLRIYLENGGFLYADDDYGMDKSFRREIKKVFPDKELVELPFSYGLFNCYFNFPNGTPKTHEHDNKPPQAFGIFHNGRLVVLYTYESNPSDGWADPEVHHDPEEKRQEALRFGTNIVVWALTN</sequence>
<accession>A0A0P1LDC4</accession>
<accession>A0A0P1M3Z0</accession>
<dbReference type="InterPro" id="IPR025297">
    <property type="entry name" value="DUF4159"/>
</dbReference>
<dbReference type="Pfam" id="PF13709">
    <property type="entry name" value="DUF4159"/>
    <property type="match status" value="1"/>
</dbReference>
<accession>A0A0N7MZE7</accession>
<accession>A0A0P1LU14</accession>